<evidence type="ECO:0000259" key="1">
    <source>
        <dbReference type="Pfam" id="PF01636"/>
    </source>
</evidence>
<dbReference type="OrthoDB" id="4706173at2"/>
<dbReference type="GO" id="GO:0016740">
    <property type="term" value="F:transferase activity"/>
    <property type="evidence" value="ECO:0007669"/>
    <property type="project" value="UniProtKB-KW"/>
</dbReference>
<dbReference type="Proteomes" id="UP000325787">
    <property type="component" value="Chromosome"/>
</dbReference>
<gene>
    <name evidence="2" type="ORF">EKG83_18025</name>
</gene>
<accession>A0A5Q0HDC1</accession>
<dbReference type="AlphaFoldDB" id="A0A5Q0HDC1"/>
<protein>
    <submittedName>
        <fullName evidence="2">Aminoglycoside phosphotransferase family protein</fullName>
    </submittedName>
</protein>
<reference evidence="3" key="1">
    <citation type="journal article" date="2021" name="Curr. Microbiol.">
        <title>Complete genome of nocamycin-producing strain Saccharothrix syringae NRRL B-16468 reveals the biosynthetic potential for secondary metabolites.</title>
        <authorList>
            <person name="Mo X."/>
            <person name="Yang S."/>
        </authorList>
    </citation>
    <scope>NUCLEOTIDE SEQUENCE [LARGE SCALE GENOMIC DNA]</scope>
    <source>
        <strain evidence="3">ATCC 51364 / DSM 43886 / JCM 6844 / KCTC 9398 / NBRC 14523 / NRRL B-16468 / INA 2240</strain>
    </source>
</reference>
<dbReference type="InterPro" id="IPR002575">
    <property type="entry name" value="Aminoglycoside_PTrfase"/>
</dbReference>
<dbReference type="SUPFAM" id="SSF56112">
    <property type="entry name" value="Protein kinase-like (PK-like)"/>
    <property type="match status" value="1"/>
</dbReference>
<evidence type="ECO:0000313" key="2">
    <source>
        <dbReference type="EMBL" id="QFZ24318.1"/>
    </source>
</evidence>
<dbReference type="EMBL" id="CP034550">
    <property type="protein sequence ID" value="QFZ24318.1"/>
    <property type="molecule type" value="Genomic_DNA"/>
</dbReference>
<keyword evidence="3" id="KW-1185">Reference proteome</keyword>
<dbReference type="InterPro" id="IPR011009">
    <property type="entry name" value="Kinase-like_dom_sf"/>
</dbReference>
<sequence length="331" mass="34871">MARVLRWAERAMAPGARVTGVRGLRAGSNPWLVRVGGAGAADAAVLRVCPVDDPNRGEYAPQVAALLLAERHDLPAPRLIAADLDGEATGAVAVLTTVVPGTSRIPRVASRERLRALGAAAASLRTAVVEPGADLPARRWAIDVEDPGVLMARDAPGSSPLLAEAVDRVNRLPVPDGPTAFVHGDLWQGNTMWVGDTFAGFIDWDCAGVGSPGVDLGNLRCDATILFGGSAADQVLAGWEEVAGQDVAGQDVAGQDRTTDRAEVATRQADHWVAYWDLVGALSTPADVAAWLPLMHEEGRTDLTGETVNHRRDAFLRHALDRLPGRSPEPG</sequence>
<dbReference type="Gene3D" id="3.90.1200.10">
    <property type="match status" value="1"/>
</dbReference>
<keyword evidence="2" id="KW-0808">Transferase</keyword>
<evidence type="ECO:0000313" key="3">
    <source>
        <dbReference type="Proteomes" id="UP000325787"/>
    </source>
</evidence>
<name>A0A5Q0HDC1_SACSY</name>
<organism evidence="2 3">
    <name type="scientific">Saccharothrix syringae</name>
    <name type="common">Nocardiopsis syringae</name>
    <dbReference type="NCBI Taxonomy" id="103733"/>
    <lineage>
        <taxon>Bacteria</taxon>
        <taxon>Bacillati</taxon>
        <taxon>Actinomycetota</taxon>
        <taxon>Actinomycetes</taxon>
        <taxon>Pseudonocardiales</taxon>
        <taxon>Pseudonocardiaceae</taxon>
        <taxon>Saccharothrix</taxon>
    </lineage>
</organism>
<feature type="domain" description="Aminoglycoside phosphotransferase" evidence="1">
    <location>
        <begin position="29"/>
        <end position="243"/>
    </location>
</feature>
<dbReference type="Pfam" id="PF01636">
    <property type="entry name" value="APH"/>
    <property type="match status" value="1"/>
</dbReference>
<dbReference type="KEGG" id="ssyi:EKG83_18025"/>
<proteinExistence type="predicted"/>